<feature type="domain" description="Teneurin-like YD-shell" evidence="5">
    <location>
        <begin position="1083"/>
        <end position="1317"/>
    </location>
</feature>
<evidence type="ECO:0000256" key="2">
    <source>
        <dbReference type="SAM" id="MobiDB-lite"/>
    </source>
</evidence>
<dbReference type="Gene3D" id="2.180.10.10">
    <property type="entry name" value="RHS repeat-associated core"/>
    <property type="match status" value="3"/>
</dbReference>
<dbReference type="Pfam" id="PF25023">
    <property type="entry name" value="TEN_YD-shell"/>
    <property type="match status" value="1"/>
</dbReference>
<evidence type="ECO:0000313" key="7">
    <source>
        <dbReference type="Proteomes" id="UP000316093"/>
    </source>
</evidence>
<keyword evidence="1" id="KW-0677">Repeat</keyword>
<protein>
    <submittedName>
        <fullName evidence="6">RHS repeat-associated core domain-containing protein</fullName>
    </submittedName>
</protein>
<dbReference type="EMBL" id="CP041046">
    <property type="protein sequence ID" value="QDE40876.1"/>
    <property type="molecule type" value="Genomic_DNA"/>
</dbReference>
<dbReference type="Pfam" id="PF20148">
    <property type="entry name" value="DUF6531"/>
    <property type="match status" value="1"/>
</dbReference>
<dbReference type="OrthoDB" id="9816400at2"/>
<dbReference type="Proteomes" id="UP000316093">
    <property type="component" value="Chromosome"/>
</dbReference>
<feature type="compositionally biased region" description="Basic and acidic residues" evidence="2">
    <location>
        <begin position="145"/>
        <end position="154"/>
    </location>
</feature>
<evidence type="ECO:0000313" key="6">
    <source>
        <dbReference type="EMBL" id="QDE40876.1"/>
    </source>
</evidence>
<dbReference type="InterPro" id="IPR031325">
    <property type="entry name" value="RHS_repeat"/>
</dbReference>
<evidence type="ECO:0000256" key="3">
    <source>
        <dbReference type="SAM" id="SignalP"/>
    </source>
</evidence>
<reference evidence="6 7" key="1">
    <citation type="submission" date="2019-06" db="EMBL/GenBank/DDBJ databases">
        <title>A complete genome sequence for Luteibacter pinisoli MAH-14.</title>
        <authorList>
            <person name="Baltrus D.A."/>
        </authorList>
    </citation>
    <scope>NUCLEOTIDE SEQUENCE [LARGE SCALE GENOMIC DNA]</scope>
    <source>
        <strain evidence="6 7">MAH-14</strain>
    </source>
</reference>
<sequence>MPRTFTGTRRLLSLALCMQASSAAADSDAFIEYKAPIFDGPAFYSADKIAAGTALMDSDCRVSSYTSCLLDHVSVGSQSWIAAYSYVNSNGNPGYAHEIGTMVYGCSVPGTLFVTSGSTVWGPYDNHYLGVPTWGTAVCRGVDKDPESRTERQTELGNGECGTRPTVGNPINVGVGNKFQEIADVPRTAHSALNWSRFYNSGIALDTSDNEAESAYTVPATARLGSRWRGTYDRSLVDLADKMTVRLLRHTGERIDFVEERGKYKSVADPRGLLTRASSGWVYRAIDGGVERYDAQGRLIDIDPGTSSHIHLQYDGALVAATDTQGRSLQFEYDEAGRLENVRDGTGVVVSYAYSDRIDRKADLVEATYADGRSHRYTYNEPSYVDAPLPHALTGIFDETAKRFASFRYDASGRAVSSEHNNGTDRVTLARAADGSVSVAGPTNAVHGYRYAEVRGVRRLVGVDQPGGAGCGAAFSKLEYDDGGNLARSTDFDGRVTEYTYDADGRETSQTEAVGTPLARTTRTDWHASLMRPTRISLPGQEERLTYDDAGNLTRRELWAAIDPSQNDAPLTLSRTWKFTYDADGRLIQEEGPRSDVSGMAVLNRYTYRTASAANCVPNGACDYRKGDLATVENALGQRTDVLRLDAAGRIFSHREPNGTVVDNTYNARGWQLSARETRTDGVVATTSFTYDERGDVASITDADGVTVQFEYDAAGRMVRMSNPSNHRLVLDLDKSGRPVTETTYDQFFQKTQVKRTFDALGRLATEQGDGAGLVSFTYDEVGRPTGTTDGDSRRDASTYDALGRLRESIDDLDGRKAAVTVTHDPLDQVKSITDPDGVTTRYLATGMGDLSHVDSPDGGEAYDEYDATGLVVRHEGAGGVGSFNVTRDALSRPLKITYADPALNATFTYDVPGATCSGDHRNGIGRLSTMSTARSETAYCYDAEGNVSRKTQRWDTTQTSVTYAYTKAGRLASTGLDGTANTTYRYDVDGKINGVTVDVGGSRKELITKVAYRPFDSIENWTYGNDRTLSITRDKAGRVTGWGGIDPEGSNYWLDTSPGGRFRADVARGYAYAFGQDGLDYLNEVRDYNTGKSLLAFDYNASGDRLAVRGGGASNGYGYQAGTHRLTQADGKARRYDDAGNLIVLGDATLSYDATGRLASASEGGKLLVSYGYDAEGNRIARTVTSSGKTTMTVQDEAGRWLADVDASGRVLQQGVWMDDLLVGVVADGKLYYVAPDHLGSPREILDPERNAIVWRGLHNADPFGSTLPDEDPDGDGMAFVFDLRFPGQRYDNLTGLHANGARDYDPTTGRYIQVDPIGLGGGVNPYLYANGSPLTYSDPDGEIGIVGAILGAAFEIGMQAYGNYRQGCGVLNLRNYNLKHVAISAAAGAVSPGLLAVGRRVVTSGRALRTLNAQLATARTPNRITKLQVRITDHHTKIREVAVPQASFTGIKTAGKKLTETSGSCECSQ</sequence>
<feature type="signal peptide" evidence="3">
    <location>
        <begin position="1"/>
        <end position="25"/>
    </location>
</feature>
<dbReference type="KEGG" id="lpy:FIV34_17505"/>
<dbReference type="InterPro" id="IPR045351">
    <property type="entry name" value="DUF6531"/>
</dbReference>
<proteinExistence type="predicted"/>
<organism evidence="6 7">
    <name type="scientific">Luteibacter pinisoli</name>
    <dbReference type="NCBI Taxonomy" id="2589080"/>
    <lineage>
        <taxon>Bacteria</taxon>
        <taxon>Pseudomonadati</taxon>
        <taxon>Pseudomonadota</taxon>
        <taxon>Gammaproteobacteria</taxon>
        <taxon>Lysobacterales</taxon>
        <taxon>Rhodanobacteraceae</taxon>
        <taxon>Luteibacter</taxon>
    </lineage>
</organism>
<dbReference type="PANTHER" id="PTHR32305">
    <property type="match status" value="1"/>
</dbReference>
<dbReference type="NCBIfam" id="TIGR01643">
    <property type="entry name" value="YD_repeat_2x"/>
    <property type="match status" value="5"/>
</dbReference>
<keyword evidence="3" id="KW-0732">Signal</keyword>
<gene>
    <name evidence="6" type="ORF">FIV34_17505</name>
</gene>
<evidence type="ECO:0000259" key="5">
    <source>
        <dbReference type="Pfam" id="PF25023"/>
    </source>
</evidence>
<evidence type="ECO:0000259" key="4">
    <source>
        <dbReference type="Pfam" id="PF20148"/>
    </source>
</evidence>
<dbReference type="InterPro" id="IPR022385">
    <property type="entry name" value="Rhs_assc_core"/>
</dbReference>
<evidence type="ECO:0000256" key="1">
    <source>
        <dbReference type="ARBA" id="ARBA00022737"/>
    </source>
</evidence>
<name>A0A4Y5Z7C7_9GAMM</name>
<dbReference type="InterPro" id="IPR006530">
    <property type="entry name" value="YD"/>
</dbReference>
<dbReference type="InterPro" id="IPR050708">
    <property type="entry name" value="T6SS_VgrG/RHS"/>
</dbReference>
<feature type="region of interest" description="Disordered" evidence="2">
    <location>
        <begin position="145"/>
        <end position="167"/>
    </location>
</feature>
<accession>A0A4Y5Z7C7</accession>
<dbReference type="NCBIfam" id="TIGR03696">
    <property type="entry name" value="Rhs_assc_core"/>
    <property type="match status" value="1"/>
</dbReference>
<feature type="domain" description="DUF6531" evidence="4">
    <location>
        <begin position="168"/>
        <end position="257"/>
    </location>
</feature>
<dbReference type="Pfam" id="PF05593">
    <property type="entry name" value="RHS_repeat"/>
    <property type="match status" value="4"/>
</dbReference>
<feature type="chain" id="PRO_5021374220" evidence="3">
    <location>
        <begin position="26"/>
        <end position="1471"/>
    </location>
</feature>
<dbReference type="PANTHER" id="PTHR32305:SF15">
    <property type="entry name" value="PROTEIN RHSA-RELATED"/>
    <property type="match status" value="1"/>
</dbReference>
<keyword evidence="7" id="KW-1185">Reference proteome</keyword>
<dbReference type="InterPro" id="IPR056823">
    <property type="entry name" value="TEN-like_YD-shell"/>
</dbReference>